<keyword evidence="4" id="KW-1185">Reference proteome</keyword>
<comment type="caution">
    <text evidence="3">The sequence shown here is derived from an EMBL/GenBank/DDBJ whole genome shotgun (WGS) entry which is preliminary data.</text>
</comment>
<evidence type="ECO:0000256" key="1">
    <source>
        <dbReference type="SAM" id="MobiDB-lite"/>
    </source>
</evidence>
<dbReference type="EMBL" id="RBXR01000001">
    <property type="protein sequence ID" value="RKT71084.1"/>
    <property type="molecule type" value="Genomic_DNA"/>
</dbReference>
<dbReference type="Proteomes" id="UP000272729">
    <property type="component" value="Unassembled WGS sequence"/>
</dbReference>
<feature type="compositionally biased region" description="Gly residues" evidence="1">
    <location>
        <begin position="61"/>
        <end position="71"/>
    </location>
</feature>
<feature type="region of interest" description="Disordered" evidence="1">
    <location>
        <begin position="61"/>
        <end position="114"/>
    </location>
</feature>
<evidence type="ECO:0000313" key="4">
    <source>
        <dbReference type="Proteomes" id="UP000272729"/>
    </source>
</evidence>
<dbReference type="RefSeq" id="WP_170199573.1">
    <property type="nucleotide sequence ID" value="NZ_JBIUBA010000020.1"/>
</dbReference>
<protein>
    <submittedName>
        <fullName evidence="3">Uncharacterized protein</fullName>
    </submittedName>
</protein>
<reference evidence="3 4" key="1">
    <citation type="submission" date="2018-10" db="EMBL/GenBank/DDBJ databases">
        <title>Sequencing the genomes of 1000 actinobacteria strains.</title>
        <authorList>
            <person name="Klenk H.-P."/>
        </authorList>
    </citation>
    <scope>NUCLEOTIDE SEQUENCE [LARGE SCALE GENOMIC DNA]</scope>
    <source>
        <strain evidence="3 4">DSM 43911</strain>
    </source>
</reference>
<accession>A0A495XE38</accession>
<sequence length="302" mass="31036">MDKQLFDDAIGEVPPSTVDVDTVIVRGRRAVRLRRVANPAVAAGVAVVVLTGAVAHTLAGDDGGTSIGGPPGTTSAVPPSSVPPSSTTQQQPSGSKVSTPSVIELDTKVPPPQCGGRLESAAQAAARLTLATTNAVKAQRSDLTLSQNRVGVPRGPLEYHQINPSDPGVELSICDTSASFEARATTTTAEGSGNIFVLVHPTWRNSLDPLCDYPGLGTRNSCEVVTGPRGEQIVKQTADMGDGIAMSQVVVHRKDGTQVLVQAESIDTSGKVGGGATASEPPLTLDQLVAIGVDPALTLFPR</sequence>
<feature type="compositionally biased region" description="Low complexity" evidence="1">
    <location>
        <begin position="72"/>
        <end position="95"/>
    </location>
</feature>
<keyword evidence="2" id="KW-0812">Transmembrane</keyword>
<keyword evidence="2" id="KW-0472">Membrane</keyword>
<evidence type="ECO:0000256" key="2">
    <source>
        <dbReference type="SAM" id="Phobius"/>
    </source>
</evidence>
<name>A0A495XE38_9PSEU</name>
<proteinExistence type="predicted"/>
<keyword evidence="2" id="KW-1133">Transmembrane helix</keyword>
<organism evidence="3 4">
    <name type="scientific">Saccharothrix variisporea</name>
    <dbReference type="NCBI Taxonomy" id="543527"/>
    <lineage>
        <taxon>Bacteria</taxon>
        <taxon>Bacillati</taxon>
        <taxon>Actinomycetota</taxon>
        <taxon>Actinomycetes</taxon>
        <taxon>Pseudonocardiales</taxon>
        <taxon>Pseudonocardiaceae</taxon>
        <taxon>Saccharothrix</taxon>
    </lineage>
</organism>
<dbReference type="AlphaFoldDB" id="A0A495XE38"/>
<feature type="transmembrane region" description="Helical" evidence="2">
    <location>
        <begin position="36"/>
        <end position="59"/>
    </location>
</feature>
<evidence type="ECO:0000313" key="3">
    <source>
        <dbReference type="EMBL" id="RKT71084.1"/>
    </source>
</evidence>
<gene>
    <name evidence="3" type="ORF">DFJ66_4362</name>
</gene>